<accession>A0A6I1MX43</accession>
<keyword evidence="1" id="KW-1133">Transmembrane helix</keyword>
<proteinExistence type="predicted"/>
<keyword evidence="1" id="KW-0472">Membrane</keyword>
<comment type="caution">
    <text evidence="2">The sequence shown here is derived from an EMBL/GenBank/DDBJ whole genome shotgun (WGS) entry which is preliminary data.</text>
</comment>
<keyword evidence="1" id="KW-0812">Transmembrane</keyword>
<feature type="transmembrane region" description="Helical" evidence="1">
    <location>
        <begin position="98"/>
        <end position="116"/>
    </location>
</feature>
<dbReference type="EMBL" id="WHJC01000608">
    <property type="protein sequence ID" value="MPQ45331.1"/>
    <property type="molecule type" value="Genomic_DNA"/>
</dbReference>
<protein>
    <submittedName>
        <fullName evidence="2">Uncharacterized protein</fullName>
    </submittedName>
</protein>
<gene>
    <name evidence="2" type="ORF">GBZ86_16595</name>
</gene>
<name>A0A6I1MX43_9CLOT</name>
<feature type="transmembrane region" description="Helical" evidence="1">
    <location>
        <begin position="26"/>
        <end position="51"/>
    </location>
</feature>
<sequence>MKNIIWTIVNFLLVSMPILWRSNYSFIFVLISVLSIAFLYDNFLLTLMNFVKGKITIKELFTVYISDEHFNYTNLKLFLSLIFTVQPISTAILYKYNLYFSIPLYLISALAFVGYYKTINSLKFKQKSLIIKK</sequence>
<feature type="transmembrane region" description="Helical" evidence="1">
    <location>
        <begin position="5"/>
        <end position="20"/>
    </location>
</feature>
<evidence type="ECO:0000313" key="3">
    <source>
        <dbReference type="Proteomes" id="UP000430345"/>
    </source>
</evidence>
<dbReference type="RefSeq" id="WP_152892497.1">
    <property type="nucleotide sequence ID" value="NZ_WHJC01000608.1"/>
</dbReference>
<organism evidence="2 3">
    <name type="scientific">Clostridium tarantellae</name>
    <dbReference type="NCBI Taxonomy" id="39493"/>
    <lineage>
        <taxon>Bacteria</taxon>
        <taxon>Bacillati</taxon>
        <taxon>Bacillota</taxon>
        <taxon>Clostridia</taxon>
        <taxon>Eubacteriales</taxon>
        <taxon>Clostridiaceae</taxon>
        <taxon>Clostridium</taxon>
    </lineage>
</organism>
<evidence type="ECO:0000256" key="1">
    <source>
        <dbReference type="SAM" id="Phobius"/>
    </source>
</evidence>
<dbReference type="AlphaFoldDB" id="A0A6I1MX43"/>
<dbReference type="Proteomes" id="UP000430345">
    <property type="component" value="Unassembled WGS sequence"/>
</dbReference>
<keyword evidence="3" id="KW-1185">Reference proteome</keyword>
<feature type="transmembrane region" description="Helical" evidence="1">
    <location>
        <begin position="72"/>
        <end position="92"/>
    </location>
</feature>
<evidence type="ECO:0000313" key="2">
    <source>
        <dbReference type="EMBL" id="MPQ45331.1"/>
    </source>
</evidence>
<reference evidence="2 3" key="1">
    <citation type="submission" date="2019-10" db="EMBL/GenBank/DDBJ databases">
        <title>The Genome Sequence of Clostridium tarantellae Isolated from Fish Brain.</title>
        <authorList>
            <person name="Bano L."/>
            <person name="Kiel M."/>
            <person name="Sales G."/>
            <person name="Doxey A.C."/>
            <person name="Mansfield M.J."/>
            <person name="Schiavone M."/>
            <person name="Rossetto O."/>
            <person name="Pirazzini M."/>
            <person name="Dobrindt U."/>
            <person name="Montecucco C."/>
        </authorList>
    </citation>
    <scope>NUCLEOTIDE SEQUENCE [LARGE SCALE GENOMIC DNA]</scope>
    <source>
        <strain evidence="2 3">DSM 3997</strain>
    </source>
</reference>